<proteinExistence type="predicted"/>
<evidence type="ECO:0000313" key="1">
    <source>
        <dbReference type="EMBL" id="SZX60173.1"/>
    </source>
</evidence>
<name>A0A383V5E0_TETOB</name>
<accession>A0A383V5E0</accession>
<protein>
    <submittedName>
        <fullName evidence="1">Uncharacterized protein</fullName>
    </submittedName>
</protein>
<sequence length="99" mass="10879">MVGLLVRAMQQGNVDAVQQLCKLRAADELDRHCVRGLLRWARVLGSRPGRDAVVGALCSLRQQQQQTGLPGSWAHAQRCMMRGQAPMRCATGAIEQKVL</sequence>
<dbReference type="AlphaFoldDB" id="A0A383V5E0"/>
<gene>
    <name evidence="1" type="ORF">BQ4739_LOCUS751</name>
</gene>
<keyword evidence="2" id="KW-1185">Reference proteome</keyword>
<organism evidence="1 2">
    <name type="scientific">Tetradesmus obliquus</name>
    <name type="common">Green alga</name>
    <name type="synonym">Acutodesmus obliquus</name>
    <dbReference type="NCBI Taxonomy" id="3088"/>
    <lineage>
        <taxon>Eukaryota</taxon>
        <taxon>Viridiplantae</taxon>
        <taxon>Chlorophyta</taxon>
        <taxon>core chlorophytes</taxon>
        <taxon>Chlorophyceae</taxon>
        <taxon>CS clade</taxon>
        <taxon>Sphaeropleales</taxon>
        <taxon>Scenedesmaceae</taxon>
        <taxon>Tetradesmus</taxon>
    </lineage>
</organism>
<dbReference type="Proteomes" id="UP000256970">
    <property type="component" value="Unassembled WGS sequence"/>
</dbReference>
<evidence type="ECO:0000313" key="2">
    <source>
        <dbReference type="Proteomes" id="UP000256970"/>
    </source>
</evidence>
<reference evidence="1 2" key="1">
    <citation type="submission" date="2016-10" db="EMBL/GenBank/DDBJ databases">
        <authorList>
            <person name="Cai Z."/>
        </authorList>
    </citation>
    <scope>NUCLEOTIDE SEQUENCE [LARGE SCALE GENOMIC DNA]</scope>
</reference>
<dbReference type="EMBL" id="FNXT01000048">
    <property type="protein sequence ID" value="SZX60173.1"/>
    <property type="molecule type" value="Genomic_DNA"/>
</dbReference>